<reference evidence="3 4" key="2">
    <citation type="submission" date="2018-11" db="EMBL/GenBank/DDBJ databases">
        <authorList>
            <consortium name="Pathogen Informatics"/>
        </authorList>
    </citation>
    <scope>NUCLEOTIDE SEQUENCE [LARGE SCALE GENOMIC DNA]</scope>
</reference>
<accession>A0A0N4T075</accession>
<evidence type="ECO:0000313" key="3">
    <source>
        <dbReference type="EMBL" id="VDN82669.1"/>
    </source>
</evidence>
<protein>
    <submittedName>
        <fullName evidence="5">Cyclin N-terminal domain-containing protein</fullName>
    </submittedName>
</protein>
<dbReference type="InterPro" id="IPR036915">
    <property type="entry name" value="Cyclin-like_sf"/>
</dbReference>
<reference evidence="5" key="1">
    <citation type="submission" date="2017-02" db="UniProtKB">
        <authorList>
            <consortium name="WormBaseParasite"/>
        </authorList>
    </citation>
    <scope>IDENTIFICATION</scope>
</reference>
<sequence>MHGTDKKRRSLLNKTTESSEPPIKYRRITEENCRSAKIIESERRLSDNAKLPPESSTNASDVEVYNDPSNFLSCNCLGSPRQVWQILCNSRDRLDERRVGRCKIKKVKGIHFRITALLLMMQLCEHMEYRRETYHRAVDIFDRVMTMFDFANMDKGDVIFTGIFVVFIASKLEERRKNHWKTIADYVRQVSPCGRLETENMFELEMKIISSVSWSLRTITALEWAKIYTHMTRVYTIYKRICNLTLAHQSTPTKKRTKITLGVSDDEEVDFFTWAELDDLVIGEPSSPGDWNNRIAIAQVLDLCTADLYSFNFTYRQLGAAACISVLGLNYEIAAKITGLEMKDLRPALDFVNSYRRIYMEYVHKEGINLAAVQNDDPLHDLEESDEDEEIEVVENRDEEPSVPESIQNVENVQPKMLKTKIRFPTPKSYPKCKPDHETLKTSGFINEMSESIGDVSEEQGPSNTSPKFRKKSRIFVSDTEVSLLEININSPSFQNISIEANIPEQQRLRILSSKIENKKEIRRPINFIFMKKKQLPTALSPVVANMFFQAPSPETQALPLQVPVSHATNKAENAEVIEKRCKKIIEMECECGCGKRDVIDDKLELERMISLFSHQKGEGKAVAKLFISKRNQCGETEILREIAIPHPIEVLEKQIGRFYTQSFPLEAQITHRVIRRLQRFWLACENSQPCKRRHSHSAWQNRRINVNVQRRKSR</sequence>
<feature type="domain" description="Cyclin N-terminal" evidence="2">
    <location>
        <begin position="108"/>
        <end position="216"/>
    </location>
</feature>
<evidence type="ECO:0000313" key="4">
    <source>
        <dbReference type="Proteomes" id="UP000278627"/>
    </source>
</evidence>
<dbReference type="SUPFAM" id="SSF47954">
    <property type="entry name" value="Cyclin-like"/>
    <property type="match status" value="2"/>
</dbReference>
<proteinExistence type="predicted"/>
<dbReference type="WBParaSite" id="BPAG_0000148201-mRNA-1">
    <property type="protein sequence ID" value="BPAG_0000148201-mRNA-1"/>
    <property type="gene ID" value="BPAG_0000148201"/>
</dbReference>
<dbReference type="AlphaFoldDB" id="A0A0N4T075"/>
<feature type="region of interest" description="Disordered" evidence="1">
    <location>
        <begin position="1"/>
        <end position="26"/>
    </location>
</feature>
<evidence type="ECO:0000256" key="1">
    <source>
        <dbReference type="SAM" id="MobiDB-lite"/>
    </source>
</evidence>
<dbReference type="EMBL" id="UZAD01000118">
    <property type="protein sequence ID" value="VDN82669.1"/>
    <property type="molecule type" value="Genomic_DNA"/>
</dbReference>
<dbReference type="STRING" id="6280.A0A0N4T075"/>
<keyword evidence="4" id="KW-1185">Reference proteome</keyword>
<gene>
    <name evidence="3" type="ORF">BPAG_LOCUS1483</name>
</gene>
<dbReference type="InterPro" id="IPR006671">
    <property type="entry name" value="Cyclin_N"/>
</dbReference>
<feature type="compositionally biased region" description="Basic residues" evidence="1">
    <location>
        <begin position="1"/>
        <end position="11"/>
    </location>
</feature>
<dbReference type="Proteomes" id="UP000278627">
    <property type="component" value="Unassembled WGS sequence"/>
</dbReference>
<evidence type="ECO:0000313" key="5">
    <source>
        <dbReference type="WBParaSite" id="BPAG_0000148201-mRNA-1"/>
    </source>
</evidence>
<evidence type="ECO:0000259" key="2">
    <source>
        <dbReference type="Pfam" id="PF00134"/>
    </source>
</evidence>
<name>A0A0N4T075_BRUPA</name>
<dbReference type="Pfam" id="PF00134">
    <property type="entry name" value="Cyclin_N"/>
    <property type="match status" value="1"/>
</dbReference>
<organism evidence="5">
    <name type="scientific">Brugia pahangi</name>
    <name type="common">Filarial nematode worm</name>
    <dbReference type="NCBI Taxonomy" id="6280"/>
    <lineage>
        <taxon>Eukaryota</taxon>
        <taxon>Metazoa</taxon>
        <taxon>Ecdysozoa</taxon>
        <taxon>Nematoda</taxon>
        <taxon>Chromadorea</taxon>
        <taxon>Rhabditida</taxon>
        <taxon>Spirurina</taxon>
        <taxon>Spiruromorpha</taxon>
        <taxon>Filarioidea</taxon>
        <taxon>Onchocercidae</taxon>
        <taxon>Brugia</taxon>
    </lineage>
</organism>
<dbReference type="Gene3D" id="1.10.472.10">
    <property type="entry name" value="Cyclin-like"/>
    <property type="match status" value="2"/>
</dbReference>